<dbReference type="AlphaFoldDB" id="A0A061J6D1"/>
<dbReference type="EMBL" id="AUPL01001281">
    <property type="protein sequence ID" value="ESL10978.1"/>
    <property type="molecule type" value="Genomic_DNA"/>
</dbReference>
<organism evidence="1 2">
    <name type="scientific">Trypanosoma rangeli SC58</name>
    <dbReference type="NCBI Taxonomy" id="429131"/>
    <lineage>
        <taxon>Eukaryota</taxon>
        <taxon>Discoba</taxon>
        <taxon>Euglenozoa</taxon>
        <taxon>Kinetoplastea</taxon>
        <taxon>Metakinetoplastina</taxon>
        <taxon>Trypanosomatida</taxon>
        <taxon>Trypanosomatidae</taxon>
        <taxon>Trypanosoma</taxon>
        <taxon>Herpetosoma</taxon>
    </lineage>
</organism>
<comment type="caution">
    <text evidence="1">The sequence shown here is derived from an EMBL/GenBank/DDBJ whole genome shotgun (WGS) entry which is preliminary data.</text>
</comment>
<evidence type="ECO:0000313" key="2">
    <source>
        <dbReference type="Proteomes" id="UP000031737"/>
    </source>
</evidence>
<evidence type="ECO:0000313" key="1">
    <source>
        <dbReference type="EMBL" id="ESL10978.1"/>
    </source>
</evidence>
<dbReference type="OrthoDB" id="270586at2759"/>
<proteinExistence type="predicted"/>
<dbReference type="VEuPathDB" id="TriTrypDB:TRSC58_01281"/>
<reference evidence="1 2" key="1">
    <citation type="submission" date="2013-07" db="EMBL/GenBank/DDBJ databases">
        <authorList>
            <person name="Stoco P.H."/>
            <person name="Wagner G."/>
            <person name="Gerber A."/>
            <person name="Zaha A."/>
            <person name="Thompson C."/>
            <person name="Bartholomeu D.C."/>
            <person name="Luckemeyer D.D."/>
            <person name="Bahia D."/>
            <person name="Loreto E."/>
            <person name="Prestes E.B."/>
            <person name="Lima F.M."/>
            <person name="Rodrigues-Luiz G."/>
            <person name="Vallejo G.A."/>
            <person name="Filho J.F."/>
            <person name="Monteiro K.M."/>
            <person name="Tyler K.M."/>
            <person name="de Almeida L.G."/>
            <person name="Ortiz M.F."/>
            <person name="Siervo M.A."/>
            <person name="de Moraes M.H."/>
            <person name="Cunha O.L."/>
            <person name="Mendonca-Neto R."/>
            <person name="Silva R."/>
            <person name="Teixeira S.M."/>
            <person name="Murta S.M."/>
            <person name="Sincero T.C."/>
            <person name="Mendes T.A."/>
            <person name="Urmenyi T.P."/>
            <person name="Silva V.G."/>
            <person name="da Rocha W.D."/>
            <person name="Andersson B."/>
            <person name="Romanha A.J."/>
            <person name="Steindel M."/>
            <person name="de Vasconcelos A.T."/>
            <person name="Grisard E.C."/>
        </authorList>
    </citation>
    <scope>NUCLEOTIDE SEQUENCE [LARGE SCALE GENOMIC DNA]</scope>
    <source>
        <strain evidence="1 2">SC58</strain>
    </source>
</reference>
<sequence>MKPDTFDTLANTVESHATRGADECGYRIDAKELDASPNRLTGFPFATQEGVGVHLLCSKGDFTVSADVSSNPKATWWDFLPSVSWTKSVRGQQHEFLLRLATTPLVYYALRHPQFTCSSEAKFMDGFRSHFTASTRLSEKSQLGASVEYDPSRSGLIDYTVVLSRTGCSAVWKGDFVVQYNATRGAAVHTRIPVQPMVSAVALVERRRVVVGAEACSPCGAQMLMNVNLVDSRVMLAVIRNMDDIWKITMNYSAPLPGSFSGPARFGIVFTSQYA</sequence>
<protein>
    <submittedName>
        <fullName evidence="1">Uncharacterized protein</fullName>
    </submittedName>
</protein>
<gene>
    <name evidence="1" type="ORF">TRSC58_01281</name>
</gene>
<name>A0A061J6D1_TRYRA</name>
<accession>A0A061J6D1</accession>
<keyword evidence="2" id="KW-1185">Reference proteome</keyword>
<dbReference type="Proteomes" id="UP000031737">
    <property type="component" value="Unassembled WGS sequence"/>
</dbReference>